<dbReference type="PROSITE" id="PS00136">
    <property type="entry name" value="SUBTILASE_ASP"/>
    <property type="match status" value="1"/>
</dbReference>
<dbReference type="PANTHER" id="PTHR43806:SF11">
    <property type="entry name" value="CEREVISIN-RELATED"/>
    <property type="match status" value="1"/>
</dbReference>
<name>A0A931J1J8_9BURK</name>
<feature type="domain" description="Peptidase S8/S53" evidence="13">
    <location>
        <begin position="152"/>
        <end position="446"/>
    </location>
</feature>
<evidence type="ECO:0000256" key="4">
    <source>
        <dbReference type="ARBA" id="ARBA00022670"/>
    </source>
</evidence>
<keyword evidence="16" id="KW-1185">Reference proteome</keyword>
<dbReference type="Pfam" id="PF00082">
    <property type="entry name" value="Peptidase_S8"/>
    <property type="match status" value="1"/>
</dbReference>
<dbReference type="Pfam" id="PF04151">
    <property type="entry name" value="PPC"/>
    <property type="match status" value="1"/>
</dbReference>
<evidence type="ECO:0000256" key="5">
    <source>
        <dbReference type="ARBA" id="ARBA00022729"/>
    </source>
</evidence>
<sequence length="579" mass="57846">MAVINRKAFKQTFLAACVLAAVGGSGMALAGGVDVSPPAQMTDRLIVKYREGARPSPALSRIGMERGLALTELKTNALGATVFALNRAGSLDELRAFAAQLAADDPSIEYAEPDRILQALMTPNDPDYSKLWGLQGGAGGIRANTAWDSRNGAGVVVAVIDTGIRPHADLAGQTVAGYDMIANTTTANDGGGRDSDPSDPGDWNTSGQCGTSPARNSSWHGTHVAGTIAAAGNNSLGVIGVAYGAKIQAVRVLGRCGGYTSDIADAMIWASGGTVSGVPANATPAKVLNLSLGGGGSCDTTSQNAINSARSRGTTVVVAAGNSNANASGFSPASCAGVISVAAIGPTGGKAPYSNYGAVVDVAAPGGNTSSGAANGIYSTLNSGTTTPGSDSYAFYQGTSMAAPHVAGVAALLYQAKPTATPDEIEAAIKSSARAFPAACSQCGTGIVDAPAALAALDGTPPPPTVAEVEPNNSISAAQLISTAGVQVNGGLSSSSDGDYFRVDLPAGKTLTATLNPGSRDFDLYIVNSSGSTLASSVKGAGQIDVASSTNTGSSTVSRYVRVRYYSGGAGSYTLKLSW</sequence>
<evidence type="ECO:0000313" key="16">
    <source>
        <dbReference type="Proteomes" id="UP000613266"/>
    </source>
</evidence>
<evidence type="ECO:0000313" key="15">
    <source>
        <dbReference type="EMBL" id="MBH9577806.1"/>
    </source>
</evidence>
<keyword evidence="3" id="KW-0964">Secreted</keyword>
<evidence type="ECO:0000256" key="11">
    <source>
        <dbReference type="SAM" id="MobiDB-lite"/>
    </source>
</evidence>
<feature type="active site" description="Charge relay system" evidence="9">
    <location>
        <position position="220"/>
    </location>
</feature>
<evidence type="ECO:0000259" key="13">
    <source>
        <dbReference type="Pfam" id="PF00082"/>
    </source>
</evidence>
<dbReference type="PROSITE" id="PS51892">
    <property type="entry name" value="SUBTILASE"/>
    <property type="match status" value="1"/>
</dbReference>
<dbReference type="InterPro" id="IPR023827">
    <property type="entry name" value="Peptidase_S8_Asp-AS"/>
</dbReference>
<keyword evidence="7 9" id="KW-0720">Serine protease</keyword>
<feature type="chain" id="PRO_5037496351" evidence="12">
    <location>
        <begin position="31"/>
        <end position="579"/>
    </location>
</feature>
<dbReference type="RefSeq" id="WP_198111579.1">
    <property type="nucleotide sequence ID" value="NZ_JAEDAK010000008.1"/>
</dbReference>
<comment type="similarity">
    <text evidence="2 9 10">Belongs to the peptidase S8 family.</text>
</comment>
<reference evidence="15" key="1">
    <citation type="submission" date="2020-12" db="EMBL/GenBank/DDBJ databases">
        <title>The genome sequence of Inhella sp. 1Y17.</title>
        <authorList>
            <person name="Liu Y."/>
        </authorList>
    </citation>
    <scope>NUCLEOTIDE SEQUENCE</scope>
    <source>
        <strain evidence="15">1Y17</strain>
    </source>
</reference>
<keyword evidence="8" id="KW-0865">Zymogen</keyword>
<feature type="domain" description="Peptidase C-terminal archaeal/bacterial" evidence="14">
    <location>
        <begin position="497"/>
        <end position="545"/>
    </location>
</feature>
<evidence type="ECO:0000256" key="12">
    <source>
        <dbReference type="SAM" id="SignalP"/>
    </source>
</evidence>
<dbReference type="PRINTS" id="PR00723">
    <property type="entry name" value="SUBTILISIN"/>
</dbReference>
<evidence type="ECO:0000256" key="2">
    <source>
        <dbReference type="ARBA" id="ARBA00011073"/>
    </source>
</evidence>
<keyword evidence="6 9" id="KW-0378">Hydrolase</keyword>
<evidence type="ECO:0000256" key="3">
    <source>
        <dbReference type="ARBA" id="ARBA00022525"/>
    </source>
</evidence>
<comment type="caution">
    <text evidence="15">The sequence shown here is derived from an EMBL/GenBank/DDBJ whole genome shotgun (WGS) entry which is preliminary data.</text>
</comment>
<dbReference type="GO" id="GO:0005576">
    <property type="term" value="C:extracellular region"/>
    <property type="evidence" value="ECO:0007669"/>
    <property type="project" value="UniProtKB-SubCell"/>
</dbReference>
<feature type="active site" description="Charge relay system" evidence="9">
    <location>
        <position position="400"/>
    </location>
</feature>
<dbReference type="SUPFAM" id="SSF52743">
    <property type="entry name" value="Subtilisin-like"/>
    <property type="match status" value="1"/>
</dbReference>
<dbReference type="EMBL" id="JAEDAK010000008">
    <property type="protein sequence ID" value="MBH9577806.1"/>
    <property type="molecule type" value="Genomic_DNA"/>
</dbReference>
<accession>A0A931J1J8</accession>
<feature type="compositionally biased region" description="Polar residues" evidence="11">
    <location>
        <begin position="203"/>
        <end position="218"/>
    </location>
</feature>
<keyword evidence="4 9" id="KW-0645">Protease</keyword>
<dbReference type="AlphaFoldDB" id="A0A931J1J8"/>
<feature type="active site" description="Charge relay system" evidence="9">
    <location>
        <position position="161"/>
    </location>
</feature>
<proteinExistence type="inferred from homology"/>
<dbReference type="PROSITE" id="PS00138">
    <property type="entry name" value="SUBTILASE_SER"/>
    <property type="match status" value="1"/>
</dbReference>
<evidence type="ECO:0000256" key="9">
    <source>
        <dbReference type="PROSITE-ProRule" id="PRU01240"/>
    </source>
</evidence>
<keyword evidence="5 12" id="KW-0732">Signal</keyword>
<dbReference type="Gene3D" id="3.40.50.200">
    <property type="entry name" value="Peptidase S8/S53 domain"/>
    <property type="match status" value="1"/>
</dbReference>
<evidence type="ECO:0000256" key="1">
    <source>
        <dbReference type="ARBA" id="ARBA00004613"/>
    </source>
</evidence>
<dbReference type="GO" id="GO:0004252">
    <property type="term" value="F:serine-type endopeptidase activity"/>
    <property type="evidence" value="ECO:0007669"/>
    <property type="project" value="UniProtKB-UniRule"/>
</dbReference>
<comment type="subcellular location">
    <subcellularLocation>
        <location evidence="1">Secreted</location>
    </subcellularLocation>
</comment>
<dbReference type="InterPro" id="IPR036852">
    <property type="entry name" value="Peptidase_S8/S53_dom_sf"/>
</dbReference>
<dbReference type="InterPro" id="IPR050131">
    <property type="entry name" value="Peptidase_S8_subtilisin-like"/>
</dbReference>
<dbReference type="PANTHER" id="PTHR43806">
    <property type="entry name" value="PEPTIDASE S8"/>
    <property type="match status" value="1"/>
</dbReference>
<dbReference type="SUPFAM" id="SSF89260">
    <property type="entry name" value="Collagen-binding domain"/>
    <property type="match status" value="1"/>
</dbReference>
<protein>
    <submittedName>
        <fullName evidence="15">S8 family serine peptidase</fullName>
    </submittedName>
</protein>
<dbReference type="InterPro" id="IPR022398">
    <property type="entry name" value="Peptidase_S8_His-AS"/>
</dbReference>
<evidence type="ECO:0000259" key="14">
    <source>
        <dbReference type="Pfam" id="PF04151"/>
    </source>
</evidence>
<dbReference type="Gene3D" id="2.60.120.380">
    <property type="match status" value="1"/>
</dbReference>
<dbReference type="InterPro" id="IPR007280">
    <property type="entry name" value="Peptidase_C_arc/bac"/>
</dbReference>
<dbReference type="InterPro" id="IPR000209">
    <property type="entry name" value="Peptidase_S8/S53_dom"/>
</dbReference>
<gene>
    <name evidence="15" type="ORF">I7X39_12925</name>
</gene>
<dbReference type="InterPro" id="IPR015500">
    <property type="entry name" value="Peptidase_S8_subtilisin-rel"/>
</dbReference>
<dbReference type="Proteomes" id="UP000613266">
    <property type="component" value="Unassembled WGS sequence"/>
</dbReference>
<dbReference type="FunFam" id="3.40.50.200:FF:000022">
    <property type="entry name" value="Extracellular protease"/>
    <property type="match status" value="1"/>
</dbReference>
<evidence type="ECO:0000256" key="8">
    <source>
        <dbReference type="ARBA" id="ARBA00023145"/>
    </source>
</evidence>
<dbReference type="GO" id="GO:0006508">
    <property type="term" value="P:proteolysis"/>
    <property type="evidence" value="ECO:0007669"/>
    <property type="project" value="UniProtKB-KW"/>
</dbReference>
<dbReference type="CDD" id="cd07496">
    <property type="entry name" value="Peptidases_S8_13"/>
    <property type="match status" value="1"/>
</dbReference>
<organism evidence="15 16">
    <name type="scientific">Inhella proteolytica</name>
    <dbReference type="NCBI Taxonomy" id="2795029"/>
    <lineage>
        <taxon>Bacteria</taxon>
        <taxon>Pseudomonadati</taxon>
        <taxon>Pseudomonadota</taxon>
        <taxon>Betaproteobacteria</taxon>
        <taxon>Burkholderiales</taxon>
        <taxon>Sphaerotilaceae</taxon>
        <taxon>Inhella</taxon>
    </lineage>
</organism>
<evidence type="ECO:0000256" key="7">
    <source>
        <dbReference type="ARBA" id="ARBA00022825"/>
    </source>
</evidence>
<feature type="region of interest" description="Disordered" evidence="11">
    <location>
        <begin position="185"/>
        <end position="218"/>
    </location>
</feature>
<evidence type="ECO:0000256" key="6">
    <source>
        <dbReference type="ARBA" id="ARBA00022801"/>
    </source>
</evidence>
<dbReference type="PROSITE" id="PS00137">
    <property type="entry name" value="SUBTILASE_HIS"/>
    <property type="match status" value="1"/>
</dbReference>
<feature type="signal peptide" evidence="12">
    <location>
        <begin position="1"/>
        <end position="30"/>
    </location>
</feature>
<evidence type="ECO:0000256" key="10">
    <source>
        <dbReference type="RuleBase" id="RU003355"/>
    </source>
</evidence>
<dbReference type="InterPro" id="IPR023828">
    <property type="entry name" value="Peptidase_S8_Ser-AS"/>
</dbReference>
<dbReference type="InterPro" id="IPR034176">
    <property type="entry name" value="Peptidases_S8_13"/>
</dbReference>